<protein>
    <submittedName>
        <fullName evidence="4">Trichohyalin-like</fullName>
    </submittedName>
</protein>
<dbReference type="PANTHER" id="PTHR34491">
    <property type="entry name" value="A-TYPE INCLUSION PROTEIN, PUTATIVE-RELATED"/>
    <property type="match status" value="1"/>
</dbReference>
<feature type="compositionally biased region" description="Acidic residues" evidence="2">
    <location>
        <begin position="1463"/>
        <end position="1477"/>
    </location>
</feature>
<feature type="region of interest" description="Disordered" evidence="2">
    <location>
        <begin position="36"/>
        <end position="133"/>
    </location>
</feature>
<feature type="coiled-coil region" evidence="1">
    <location>
        <begin position="1353"/>
        <end position="1443"/>
    </location>
</feature>
<feature type="compositionally biased region" description="Basic and acidic residues" evidence="2">
    <location>
        <begin position="66"/>
        <end position="80"/>
    </location>
</feature>
<feature type="region of interest" description="Disordered" evidence="2">
    <location>
        <begin position="1181"/>
        <end position="1296"/>
    </location>
</feature>
<feature type="compositionally biased region" description="Acidic residues" evidence="2">
    <location>
        <begin position="1029"/>
        <end position="1043"/>
    </location>
</feature>
<feature type="region of interest" description="Disordered" evidence="2">
    <location>
        <begin position="1452"/>
        <end position="1491"/>
    </location>
</feature>
<feature type="compositionally biased region" description="Polar residues" evidence="2">
    <location>
        <begin position="563"/>
        <end position="573"/>
    </location>
</feature>
<feature type="compositionally biased region" description="Polar residues" evidence="2">
    <location>
        <begin position="89"/>
        <end position="125"/>
    </location>
</feature>
<feature type="region of interest" description="Disordered" evidence="2">
    <location>
        <begin position="146"/>
        <end position="240"/>
    </location>
</feature>
<gene>
    <name evidence="4" type="primary">LOC116308024</name>
</gene>
<keyword evidence="1" id="KW-0175">Coiled coil</keyword>
<evidence type="ECO:0000313" key="4">
    <source>
        <dbReference type="RefSeq" id="XP_031574233.1"/>
    </source>
</evidence>
<feature type="region of interest" description="Disordered" evidence="2">
    <location>
        <begin position="490"/>
        <end position="578"/>
    </location>
</feature>
<evidence type="ECO:0000256" key="1">
    <source>
        <dbReference type="SAM" id="Coils"/>
    </source>
</evidence>
<dbReference type="RefSeq" id="XP_031574233.1">
    <property type="nucleotide sequence ID" value="XM_031718373.1"/>
</dbReference>
<feature type="compositionally biased region" description="Polar residues" evidence="2">
    <location>
        <begin position="191"/>
        <end position="201"/>
    </location>
</feature>
<dbReference type="GeneID" id="116308024"/>
<sequence>MFSKSTTNSNFDIGNPRPAIIKKMARSTILNVLNKRQSQEKAFTVEKKGSSIQERTAWRPEPTTRPNEHGGMKTGTRDTIGHSPKVVTSPVQKTVQQSPRTPSTTVQQFPNKHQGSVQTRNSDQPTKIGDRQRITKLVAEPVLYKTPANTFQTPNSPQSPSSISNLIHKWGRNEGSKSPVQKTPRKYTPTGYDSSPKNASSPGAVDKLSPRSPRRSPDDTEKGFSMIVQSSTSYPPPLRRKSSADVIPYNLTVNTIRIYEATPKMVEADPELLSRLERYPSREPPVMSPSSRERFLWEKDQITGIEKEKRAVVRAGLPIKQNTVANTKADVSSPKLVSDSVQVSIPFGVPASPTSPRNSDSGSDSWTSSVSVCVPFQVTEDDGVKALPVKGGTRPQSLPPADGTLSIEALRGLGTNSDAGSSPNSPNLENLSHRYDTSSEYEDFIIGKSQSYSTKGTGDGSPGEFFHGPKLVTVRRRPVEETVQKIIQFDDSLLQGQPEHRGLDKEDGMSMSKHGKYSFVSQKSDQTRPETPDKSSVVAKSHLDKPTSSTTPSSPGTRRAQSHLPQKTSTLPTTGKAIKKDEIEMLKARIRQLEEELEQERKRQGPSERILASIPILEKEKLRLQAQVNETLQELSKAKEQLHSATYVSNKHEAEKDILQVKYNKLQKDQDRIKAQNEVLEYERDQLLREKKNRENRANEDEKDHEANLITIQTLSKQNDELLESESKLKERICILVKGLREVKESVMNVREENVLLHDEIVDNGVAMSETMKKCVQGLQQVIGKVNSGGENKSEKGDSNDNEEIARLKEELEDSKTCFHALLQRVIELESGEGKSGDGEEAKSNHRVNYVGCPNCAKLQEELRELSSQYEEMQQELEKIEIKHEEMSNDNEDLQQEVKYLKKVLSYRTDVMQVQVSERTTRQMQRLETNLEEAERKCKDLEDEVGRLHNQKQSLLVNILKLHEEEVAAAQNGEEPHEDEEEDEGSDDDGMSDDDNGRLSLNRSKSSGKRSVYGNSEAEFSSGASFYESESESESDEWSELDDTSQRLQDYVKGIVSERKRLRSNIKELMAEKRNLNKRVDKSSNDFKSVMKRMQKLDAENVTLREKVKKERRDLKAKLKKEEQEAERLREKLKETESEKDALMKCIEMRSASEPAEAVDTTEELDVDDVSRLIAKAQAFALEEKSKSDEASEESEEEETDGKDEADEEEEDKKEEEEESEEGSSSSSEEEEILPILKMSRPRAKPQPVDEEEGKSDSDEERKRKEEQERKDEENDIVKDEMDDFIKSPPPPPHARLLQRRASTIGINMDRVSREKQHLEEEVASLKKYLNRSAFRRRYSTVETPKTPPLGAMKTLESLLQKSDMELKEANDKISRLQSTNADLEERIKDLELMHDDLRQAVVISNNYAAEEREKNTALEEERDQLLQKIELLKKENSRLKKSRAINAVYRKGTRSVKSMSANEEDVPDSDGADIESDFSSSRRSSNASDI</sequence>
<feature type="compositionally biased region" description="Acidic residues" evidence="2">
    <location>
        <begin position="1191"/>
        <end position="1233"/>
    </location>
</feature>
<dbReference type="InParanoid" id="A0A6P8J8Y5"/>
<feature type="compositionally biased region" description="Low complexity" evidence="2">
    <location>
        <begin position="1016"/>
        <end position="1028"/>
    </location>
</feature>
<feature type="region of interest" description="Disordered" evidence="2">
    <location>
        <begin position="1119"/>
        <end position="1138"/>
    </location>
</feature>
<proteinExistence type="predicted"/>
<feature type="region of interest" description="Disordered" evidence="2">
    <location>
        <begin position="347"/>
        <end position="366"/>
    </location>
</feature>
<dbReference type="Proteomes" id="UP000515163">
    <property type="component" value="Unplaced"/>
</dbReference>
<dbReference type="KEGG" id="aten:116308024"/>
<feature type="compositionally biased region" description="Basic and acidic residues" evidence="2">
    <location>
        <begin position="498"/>
        <end position="508"/>
    </location>
</feature>
<feature type="compositionally biased region" description="Low complexity" evidence="2">
    <location>
        <begin position="1478"/>
        <end position="1491"/>
    </location>
</feature>
<feature type="compositionally biased region" description="Basic and acidic residues" evidence="2">
    <location>
        <begin position="37"/>
        <end position="49"/>
    </location>
</feature>
<feature type="compositionally biased region" description="Basic and acidic residues" evidence="2">
    <location>
        <begin position="1255"/>
        <end position="1286"/>
    </location>
</feature>
<reference evidence="4" key="1">
    <citation type="submission" date="2025-08" db="UniProtKB">
        <authorList>
            <consortium name="RefSeq"/>
        </authorList>
    </citation>
    <scope>IDENTIFICATION</scope>
    <source>
        <tissue evidence="4">Tentacle</tissue>
    </source>
</reference>
<evidence type="ECO:0000256" key="2">
    <source>
        <dbReference type="SAM" id="MobiDB-lite"/>
    </source>
</evidence>
<feature type="compositionally biased region" description="Acidic residues" evidence="2">
    <location>
        <begin position="976"/>
        <end position="994"/>
    </location>
</feature>
<organism evidence="3 4">
    <name type="scientific">Actinia tenebrosa</name>
    <name type="common">Australian red waratah sea anemone</name>
    <dbReference type="NCBI Taxonomy" id="6105"/>
    <lineage>
        <taxon>Eukaryota</taxon>
        <taxon>Metazoa</taxon>
        <taxon>Cnidaria</taxon>
        <taxon>Anthozoa</taxon>
        <taxon>Hexacorallia</taxon>
        <taxon>Actiniaria</taxon>
        <taxon>Actiniidae</taxon>
        <taxon>Actinia</taxon>
    </lineage>
</organism>
<accession>A0A6P8J8Y5</accession>
<evidence type="ECO:0000313" key="3">
    <source>
        <dbReference type="Proteomes" id="UP000515163"/>
    </source>
</evidence>
<keyword evidence="3" id="KW-1185">Reference proteome</keyword>
<name>A0A6P8J8Y5_ACTTE</name>
<dbReference type="OrthoDB" id="5979077at2759"/>
<feature type="compositionally biased region" description="Low complexity" evidence="2">
    <location>
        <begin position="546"/>
        <end position="555"/>
    </location>
</feature>
<feature type="compositionally biased region" description="Low complexity" evidence="2">
    <location>
        <begin position="154"/>
        <end position="165"/>
    </location>
</feature>
<feature type="region of interest" description="Disordered" evidence="2">
    <location>
        <begin position="969"/>
        <end position="1044"/>
    </location>
</feature>
<feature type="coiled-coil region" evidence="1">
    <location>
        <begin position="856"/>
        <end position="958"/>
    </location>
</feature>
<dbReference type="PANTHER" id="PTHR34491:SF156">
    <property type="entry name" value="KINESIN MOTOR DOMAIN-CONTAINING PROTEIN"/>
    <property type="match status" value="1"/>
</dbReference>